<dbReference type="PANTHER" id="PTHR14136">
    <property type="entry name" value="BTB_POZ DOMAIN-CONTAINING PROTEIN KCTD9"/>
    <property type="match status" value="1"/>
</dbReference>
<dbReference type="Gene3D" id="2.160.20.80">
    <property type="entry name" value="E3 ubiquitin-protein ligase SopA"/>
    <property type="match status" value="1"/>
</dbReference>
<evidence type="ECO:0000313" key="2">
    <source>
        <dbReference type="Proteomes" id="UP000218785"/>
    </source>
</evidence>
<organism evidence="1 2">
    <name type="scientific">Tolypothrix tenuis PCC 7101</name>
    <dbReference type="NCBI Taxonomy" id="231146"/>
    <lineage>
        <taxon>Bacteria</taxon>
        <taxon>Bacillati</taxon>
        <taxon>Cyanobacteriota</taxon>
        <taxon>Cyanophyceae</taxon>
        <taxon>Nostocales</taxon>
        <taxon>Tolypothrichaceae</taxon>
        <taxon>Tolypothrix</taxon>
    </lineage>
</organism>
<evidence type="ECO:0000313" key="1">
    <source>
        <dbReference type="EMBL" id="BAY99725.1"/>
    </source>
</evidence>
<dbReference type="InterPro" id="IPR051082">
    <property type="entry name" value="Pentapeptide-BTB/POZ_domain"/>
</dbReference>
<proteinExistence type="predicted"/>
<dbReference type="Pfam" id="PF00805">
    <property type="entry name" value="Pentapeptide"/>
    <property type="match status" value="2"/>
</dbReference>
<keyword evidence="2" id="KW-1185">Reference proteome</keyword>
<dbReference type="EMBL" id="AP018248">
    <property type="protein sequence ID" value="BAY99725.1"/>
    <property type="molecule type" value="Genomic_DNA"/>
</dbReference>
<name>A0A1Z4N1Y1_9CYAN</name>
<gene>
    <name evidence="1" type="ORF">NIES37_37080</name>
</gene>
<dbReference type="InterPro" id="IPR001646">
    <property type="entry name" value="5peptide_repeat"/>
</dbReference>
<accession>A0A1Z4N1Y1</accession>
<dbReference type="RefSeq" id="WP_096578059.1">
    <property type="nucleotide sequence ID" value="NZ_CAWNJS010000001.1"/>
</dbReference>
<sequence length="179" mass="19799">MAWEITTEELLKKYTSGKRNFAGAVVIREKGYGREFIDLEGAVLRDINLRGADISFADLRGADLTGADLFAASLREARLDGAIIRNANLECVNLFRSYLIGADLVGSNLYHANAIGAIFREARFLYGGEHNIFICADFRGASIAHDAICRAMNVIWDTIMPDGSIERGPYFGEWKSISK</sequence>
<dbReference type="AlphaFoldDB" id="A0A1Z4N1Y1"/>
<reference evidence="1 2" key="1">
    <citation type="submission" date="2017-06" db="EMBL/GenBank/DDBJ databases">
        <title>Genome sequencing of cyanobaciteial culture collection at National Institute for Environmental Studies (NIES).</title>
        <authorList>
            <person name="Hirose Y."/>
            <person name="Shimura Y."/>
            <person name="Fujisawa T."/>
            <person name="Nakamura Y."/>
            <person name="Kawachi M."/>
        </authorList>
    </citation>
    <scope>NUCLEOTIDE SEQUENCE [LARGE SCALE GENOMIC DNA]</scope>
    <source>
        <strain evidence="1 2">NIES-37</strain>
    </source>
</reference>
<dbReference type="SUPFAM" id="SSF141571">
    <property type="entry name" value="Pentapeptide repeat-like"/>
    <property type="match status" value="1"/>
</dbReference>
<dbReference type="KEGG" id="ttq:NIES37_37080"/>
<dbReference type="Proteomes" id="UP000218785">
    <property type="component" value="Chromosome"/>
</dbReference>
<protein>
    <submittedName>
        <fullName evidence="1">Pentapeptide repeat domain protein</fullName>
    </submittedName>
</protein>
<dbReference type="PANTHER" id="PTHR14136:SF17">
    <property type="entry name" value="BTB_POZ DOMAIN-CONTAINING PROTEIN KCTD9"/>
    <property type="match status" value="1"/>
</dbReference>